<feature type="transmembrane region" description="Helical" evidence="7">
    <location>
        <begin position="32"/>
        <end position="48"/>
    </location>
</feature>
<keyword evidence="4 7" id="KW-0472">Membrane</keyword>
<evidence type="ECO:0000256" key="1">
    <source>
        <dbReference type="ARBA" id="ARBA00004141"/>
    </source>
</evidence>
<sequence length="454" mass="50356">MPTTYGVETFLPAPPGYDVNFAHPQRRGDLEVYWVTGIGNALMLVFVGQRLYTKVAFSNGLLVDDGLLILAWIASIVVQGHHQSNETFRALNDGTDFHLYWDRWEIPLEKYESSQLGLIPIFAPQAVYITTIFHIFCAAAAKLSLSILYLRLSPSTWYRRCSWTIAGLIGVYSFIMIFCMAFACSPVAKAWRPNVDGACLNRSALYTAAASMNTLTDIMLLALPIPMVYGLQMPIKRRLAALGIFAAGLLVIIASLVRFAYLPEYLESRDQTWTMAPLSLWTSIEDNLFVICPSMLTLYEFSHETKRRWTGKRRRLSLESLPVTSVSLVSMTTLKSSTTYITTVDCGVPDDQPPRTDRGHHHQWKKWNFSGGAAATNTNNDHQHHGDENEPASSQPGPKGRNGSQVSIGLCDEADVKVQRSASKLSVRGGDGEGDSEKGILMTTTVTVKHEEGP</sequence>
<feature type="transmembrane region" description="Helical" evidence="7">
    <location>
        <begin position="203"/>
        <end position="227"/>
    </location>
</feature>
<name>A0ABR1R983_9PEZI</name>
<evidence type="ECO:0000256" key="3">
    <source>
        <dbReference type="ARBA" id="ARBA00022989"/>
    </source>
</evidence>
<feature type="domain" description="Rhodopsin" evidence="8">
    <location>
        <begin position="50"/>
        <end position="299"/>
    </location>
</feature>
<evidence type="ECO:0000256" key="6">
    <source>
        <dbReference type="SAM" id="MobiDB-lite"/>
    </source>
</evidence>
<keyword evidence="10" id="KW-1185">Reference proteome</keyword>
<comment type="similarity">
    <text evidence="5">Belongs to the SAT4 family.</text>
</comment>
<evidence type="ECO:0000256" key="7">
    <source>
        <dbReference type="SAM" id="Phobius"/>
    </source>
</evidence>
<dbReference type="EMBL" id="JAQQWI010000017">
    <property type="protein sequence ID" value="KAK8005969.1"/>
    <property type="molecule type" value="Genomic_DNA"/>
</dbReference>
<feature type="region of interest" description="Disordered" evidence="6">
    <location>
        <begin position="371"/>
        <end position="454"/>
    </location>
</feature>
<comment type="caution">
    <text evidence="9">The sequence shown here is derived from an EMBL/GenBank/DDBJ whole genome shotgun (WGS) entry which is preliminary data.</text>
</comment>
<evidence type="ECO:0000313" key="10">
    <source>
        <dbReference type="Proteomes" id="UP001396898"/>
    </source>
</evidence>
<feature type="transmembrane region" description="Helical" evidence="7">
    <location>
        <begin position="126"/>
        <end position="150"/>
    </location>
</feature>
<organism evidence="9 10">
    <name type="scientific">Apiospora marii</name>
    <dbReference type="NCBI Taxonomy" id="335849"/>
    <lineage>
        <taxon>Eukaryota</taxon>
        <taxon>Fungi</taxon>
        <taxon>Dikarya</taxon>
        <taxon>Ascomycota</taxon>
        <taxon>Pezizomycotina</taxon>
        <taxon>Sordariomycetes</taxon>
        <taxon>Xylariomycetidae</taxon>
        <taxon>Amphisphaeriales</taxon>
        <taxon>Apiosporaceae</taxon>
        <taxon>Apiospora</taxon>
    </lineage>
</organism>
<feature type="transmembrane region" description="Helical" evidence="7">
    <location>
        <begin position="60"/>
        <end position="78"/>
    </location>
</feature>
<feature type="transmembrane region" description="Helical" evidence="7">
    <location>
        <begin position="239"/>
        <end position="260"/>
    </location>
</feature>
<dbReference type="PANTHER" id="PTHR33048:SF124">
    <property type="entry name" value="INTEGRAL MEMBRANE PROTEIN"/>
    <property type="match status" value="1"/>
</dbReference>
<evidence type="ECO:0000313" key="9">
    <source>
        <dbReference type="EMBL" id="KAK8005969.1"/>
    </source>
</evidence>
<comment type="subcellular location">
    <subcellularLocation>
        <location evidence="1">Membrane</location>
        <topology evidence="1">Multi-pass membrane protein</topology>
    </subcellularLocation>
</comment>
<evidence type="ECO:0000256" key="2">
    <source>
        <dbReference type="ARBA" id="ARBA00022692"/>
    </source>
</evidence>
<dbReference type="InterPro" id="IPR052337">
    <property type="entry name" value="SAT4-like"/>
</dbReference>
<dbReference type="Pfam" id="PF20684">
    <property type="entry name" value="Fung_rhodopsin"/>
    <property type="match status" value="1"/>
</dbReference>
<dbReference type="PANTHER" id="PTHR33048">
    <property type="entry name" value="PTH11-LIKE INTEGRAL MEMBRANE PROTEIN (AFU_ORTHOLOGUE AFUA_5G11245)"/>
    <property type="match status" value="1"/>
</dbReference>
<feature type="compositionally biased region" description="Polar residues" evidence="6">
    <location>
        <begin position="391"/>
        <end position="407"/>
    </location>
</feature>
<evidence type="ECO:0000259" key="8">
    <source>
        <dbReference type="Pfam" id="PF20684"/>
    </source>
</evidence>
<accession>A0ABR1R983</accession>
<protein>
    <recommendedName>
        <fullName evidence="8">Rhodopsin domain-containing protein</fullName>
    </recommendedName>
</protein>
<keyword evidence="2 7" id="KW-0812">Transmembrane</keyword>
<feature type="transmembrane region" description="Helical" evidence="7">
    <location>
        <begin position="162"/>
        <end position="183"/>
    </location>
</feature>
<gene>
    <name evidence="9" type="ORF">PG991_012266</name>
</gene>
<reference evidence="9 10" key="1">
    <citation type="submission" date="2023-01" db="EMBL/GenBank/DDBJ databases">
        <title>Analysis of 21 Apiospora genomes using comparative genomics revels a genus with tremendous synthesis potential of carbohydrate active enzymes and secondary metabolites.</title>
        <authorList>
            <person name="Sorensen T."/>
        </authorList>
    </citation>
    <scope>NUCLEOTIDE SEQUENCE [LARGE SCALE GENOMIC DNA]</scope>
    <source>
        <strain evidence="9 10">CBS 20057</strain>
    </source>
</reference>
<keyword evidence="3 7" id="KW-1133">Transmembrane helix</keyword>
<proteinExistence type="inferred from homology"/>
<dbReference type="Proteomes" id="UP001396898">
    <property type="component" value="Unassembled WGS sequence"/>
</dbReference>
<dbReference type="InterPro" id="IPR049326">
    <property type="entry name" value="Rhodopsin_dom_fungi"/>
</dbReference>
<evidence type="ECO:0000256" key="4">
    <source>
        <dbReference type="ARBA" id="ARBA00023136"/>
    </source>
</evidence>
<evidence type="ECO:0000256" key="5">
    <source>
        <dbReference type="ARBA" id="ARBA00038359"/>
    </source>
</evidence>